<evidence type="ECO:0000256" key="5">
    <source>
        <dbReference type="ARBA" id="ARBA00022692"/>
    </source>
</evidence>
<dbReference type="InterPro" id="IPR033885">
    <property type="entry name" value="AlkB/XylM"/>
</dbReference>
<name>A0ABX6VC42_9GAMM</name>
<evidence type="ECO:0000313" key="15">
    <source>
        <dbReference type="Proteomes" id="UP000316416"/>
    </source>
</evidence>
<keyword evidence="15" id="KW-1185">Reference proteome</keyword>
<keyword evidence="4" id="KW-0997">Cell inner membrane</keyword>
<accession>A0ABX6VC42</accession>
<sequence length="396" mass="45396">MNRAGTFTASDGTIYVDKKRYFWWFSLILPSAAVAGPMLYQLFNHEILLWLFFILVYSIFPIIDYLMGEDSSNPPESVIGLLEADPFYSKIIRLNVPVVIATFLFCAWFVASHQLSVSGYIAVALLAGSIGGHGLNIGHELGHKRNKLDIWLAKIVLAPAAYGHFFIEHNRGHHKHVATPEDPASAKMGESIYRFAIRELPGAILRAYEIEILRMKKSGRSPWSIKNEFLQAMLMTIGLFVSLVLWLGSAVIPYLLICAFWSMWQLTSANYIEHYGLLRQKLPSGRYERPQPHHSWNSNHIFSNWALFHLQRHSDHHANATRSYQSLRHFSRLPTLPSGYFGMYVIAYIPYLWFKVMDKRLLQVTGGDLTKINMLTQKRETLIKKYHSYFQAGTAK</sequence>
<dbReference type="RefSeq" id="WP_142871436.1">
    <property type="nucleotide sequence ID" value="NZ_CP045503.2"/>
</dbReference>
<evidence type="ECO:0000259" key="13">
    <source>
        <dbReference type="Pfam" id="PF00487"/>
    </source>
</evidence>
<dbReference type="InterPro" id="IPR005804">
    <property type="entry name" value="FA_desaturase_dom"/>
</dbReference>
<dbReference type="EMBL" id="CP045503">
    <property type="protein sequence ID" value="QPG59472.1"/>
    <property type="molecule type" value="Genomic_DNA"/>
</dbReference>
<comment type="subcellular location">
    <subcellularLocation>
        <location evidence="1">Cell inner membrane</location>
        <topology evidence="1">Multi-pass membrane protein</topology>
    </subcellularLocation>
</comment>
<evidence type="ECO:0000256" key="9">
    <source>
        <dbReference type="ARBA" id="ARBA00023004"/>
    </source>
</evidence>
<evidence type="ECO:0000256" key="11">
    <source>
        <dbReference type="ARBA" id="ARBA00023136"/>
    </source>
</evidence>
<evidence type="ECO:0000256" key="10">
    <source>
        <dbReference type="ARBA" id="ARBA00023033"/>
    </source>
</evidence>
<reference evidence="14" key="1">
    <citation type="submission" date="2021-07" db="EMBL/GenBank/DDBJ databases">
        <title>Shewanella sp. YLB-07 whole genome sequence.</title>
        <authorList>
            <person name="Yu L."/>
        </authorList>
    </citation>
    <scope>NUCLEOTIDE SEQUENCE</scope>
    <source>
        <strain evidence="14">YLB-08</strain>
    </source>
</reference>
<comment type="similarity">
    <text evidence="2">Belongs to the fatty acid desaturase type 1 family. AlkB subfamily.</text>
</comment>
<keyword evidence="10" id="KW-0503">Monooxygenase</keyword>
<feature type="domain" description="Fatty acid desaturase" evidence="13">
    <location>
        <begin position="123"/>
        <end position="332"/>
    </location>
</feature>
<organism evidence="14 15">
    <name type="scientific">Shewanella eurypsychrophilus</name>
    <dbReference type="NCBI Taxonomy" id="2593656"/>
    <lineage>
        <taxon>Bacteria</taxon>
        <taxon>Pseudomonadati</taxon>
        <taxon>Pseudomonadota</taxon>
        <taxon>Gammaproteobacteria</taxon>
        <taxon>Alteromonadales</taxon>
        <taxon>Shewanellaceae</taxon>
        <taxon>Shewanella</taxon>
    </lineage>
</organism>
<keyword evidence="9" id="KW-0408">Iron</keyword>
<keyword evidence="8" id="KW-0560">Oxidoreductase</keyword>
<feature type="transmembrane region" description="Helical" evidence="12">
    <location>
        <begin position="333"/>
        <end position="354"/>
    </location>
</feature>
<feature type="transmembrane region" description="Helical" evidence="12">
    <location>
        <begin position="117"/>
        <end position="138"/>
    </location>
</feature>
<dbReference type="PANTHER" id="PTHR38674:SF1">
    <property type="entry name" value="ALKANE 1-MONOOXYGENASE 1"/>
    <property type="match status" value="1"/>
</dbReference>
<evidence type="ECO:0000256" key="3">
    <source>
        <dbReference type="ARBA" id="ARBA00022475"/>
    </source>
</evidence>
<dbReference type="PANTHER" id="PTHR38674">
    <property type="entry name" value="ALKANE 1-MONOOXYGENASE 1"/>
    <property type="match status" value="1"/>
</dbReference>
<evidence type="ECO:0000256" key="6">
    <source>
        <dbReference type="ARBA" id="ARBA00022723"/>
    </source>
</evidence>
<feature type="transmembrane region" description="Helical" evidence="12">
    <location>
        <begin position="21"/>
        <end position="41"/>
    </location>
</feature>
<feature type="transmembrane region" description="Helical" evidence="12">
    <location>
        <begin position="47"/>
        <end position="67"/>
    </location>
</feature>
<dbReference type="Proteomes" id="UP000316416">
    <property type="component" value="Chromosome"/>
</dbReference>
<evidence type="ECO:0000256" key="4">
    <source>
        <dbReference type="ARBA" id="ARBA00022519"/>
    </source>
</evidence>
<keyword evidence="7 12" id="KW-1133">Transmembrane helix</keyword>
<keyword evidence="6" id="KW-0479">Metal-binding</keyword>
<evidence type="ECO:0000313" key="14">
    <source>
        <dbReference type="EMBL" id="QPG59472.1"/>
    </source>
</evidence>
<evidence type="ECO:0000256" key="2">
    <source>
        <dbReference type="ARBA" id="ARBA00010823"/>
    </source>
</evidence>
<keyword evidence="11 12" id="KW-0472">Membrane</keyword>
<feature type="transmembrane region" description="Helical" evidence="12">
    <location>
        <begin position="91"/>
        <end position="111"/>
    </location>
</feature>
<dbReference type="Pfam" id="PF00487">
    <property type="entry name" value="FA_desaturase"/>
    <property type="match status" value="1"/>
</dbReference>
<keyword evidence="5 12" id="KW-0812">Transmembrane</keyword>
<keyword evidence="3" id="KW-1003">Cell membrane</keyword>
<evidence type="ECO:0000256" key="7">
    <source>
        <dbReference type="ARBA" id="ARBA00022989"/>
    </source>
</evidence>
<dbReference type="CDD" id="cd03512">
    <property type="entry name" value="Alkane-hydroxylase"/>
    <property type="match status" value="1"/>
</dbReference>
<evidence type="ECO:0000256" key="12">
    <source>
        <dbReference type="SAM" id="Phobius"/>
    </source>
</evidence>
<evidence type="ECO:0000256" key="1">
    <source>
        <dbReference type="ARBA" id="ARBA00004429"/>
    </source>
</evidence>
<gene>
    <name evidence="14" type="ORF">FM038_020345</name>
</gene>
<evidence type="ECO:0000256" key="8">
    <source>
        <dbReference type="ARBA" id="ARBA00023002"/>
    </source>
</evidence>
<proteinExistence type="inferred from homology"/>
<protein>
    <submittedName>
        <fullName evidence="14">Alkane 1-monooxygenase</fullName>
    </submittedName>
</protein>